<dbReference type="EMBL" id="CABVHY010000002">
    <property type="protein sequence ID" value="VVN71861.1"/>
    <property type="molecule type" value="Genomic_DNA"/>
</dbReference>
<sequence length="108" mass="11782" precursor="true">MKALTLPLICLATFAAQANASSPEAWASFDKAVLASCNKASHLKYAKPVGKVAQFDDRVGYSAILLHGQYPQKHMKGQPGTELCLYNKKTKTAYVTEWDSIPLPVKAQ</sequence>
<dbReference type="Proteomes" id="UP000379480">
    <property type="component" value="Unassembled WGS sequence"/>
</dbReference>
<proteinExistence type="predicted"/>
<accession>A0A5E7A6E1</accession>
<dbReference type="RefSeq" id="WP_150802067.1">
    <property type="nucleotide sequence ID" value="NZ_CABVHY010000002.1"/>
</dbReference>
<evidence type="ECO:0000313" key="3">
    <source>
        <dbReference type="Proteomes" id="UP000379480"/>
    </source>
</evidence>
<feature type="signal peptide" evidence="1">
    <location>
        <begin position="1"/>
        <end position="20"/>
    </location>
</feature>
<feature type="chain" id="PRO_5022831672" evidence="1">
    <location>
        <begin position="21"/>
        <end position="108"/>
    </location>
</feature>
<keyword evidence="1" id="KW-0732">Signal</keyword>
<protein>
    <submittedName>
        <fullName evidence="2">Uncharacterized protein</fullName>
    </submittedName>
</protein>
<evidence type="ECO:0000313" key="2">
    <source>
        <dbReference type="EMBL" id="VVN71861.1"/>
    </source>
</evidence>
<gene>
    <name evidence="2" type="ORF">PS723_00457</name>
</gene>
<name>A0A5E7A6E1_PSEFL</name>
<organism evidence="2 3">
    <name type="scientific">Pseudomonas fluorescens</name>
    <dbReference type="NCBI Taxonomy" id="294"/>
    <lineage>
        <taxon>Bacteria</taxon>
        <taxon>Pseudomonadati</taxon>
        <taxon>Pseudomonadota</taxon>
        <taxon>Gammaproteobacteria</taxon>
        <taxon>Pseudomonadales</taxon>
        <taxon>Pseudomonadaceae</taxon>
        <taxon>Pseudomonas</taxon>
    </lineage>
</organism>
<reference evidence="2 3" key="1">
    <citation type="submission" date="2019-09" db="EMBL/GenBank/DDBJ databases">
        <authorList>
            <person name="Chandra G."/>
            <person name="Truman W A."/>
        </authorList>
    </citation>
    <scope>NUCLEOTIDE SEQUENCE [LARGE SCALE GENOMIC DNA]</scope>
    <source>
        <strain evidence="2">PS723</strain>
    </source>
</reference>
<dbReference type="AlphaFoldDB" id="A0A5E7A6E1"/>
<evidence type="ECO:0000256" key="1">
    <source>
        <dbReference type="SAM" id="SignalP"/>
    </source>
</evidence>
<dbReference type="OrthoDB" id="8720220at2"/>